<reference evidence="2 3" key="1">
    <citation type="submission" date="2022-04" db="EMBL/GenBank/DDBJ databases">
        <authorList>
            <person name="Ye Y.-Q."/>
            <person name="Du Z.-J."/>
        </authorList>
    </citation>
    <scope>NUCLEOTIDE SEQUENCE [LARGE SCALE GENOMIC DNA]</scope>
    <source>
        <strain evidence="2 3">A6E488</strain>
    </source>
</reference>
<dbReference type="Proteomes" id="UP001320898">
    <property type="component" value="Unassembled WGS sequence"/>
</dbReference>
<evidence type="ECO:0000256" key="1">
    <source>
        <dbReference type="SAM" id="SignalP"/>
    </source>
</evidence>
<feature type="chain" id="PRO_5043363907" evidence="1">
    <location>
        <begin position="27"/>
        <end position="325"/>
    </location>
</feature>
<evidence type="ECO:0000313" key="2">
    <source>
        <dbReference type="EMBL" id="MCT8970534.1"/>
    </source>
</evidence>
<comment type="caution">
    <text evidence="2">The sequence shown here is derived from an EMBL/GenBank/DDBJ whole genome shotgun (WGS) entry which is preliminary data.</text>
</comment>
<organism evidence="2 3">
    <name type="scientific">Microbaculum marinisediminis</name>
    <dbReference type="NCBI Taxonomy" id="2931392"/>
    <lineage>
        <taxon>Bacteria</taxon>
        <taxon>Pseudomonadati</taxon>
        <taxon>Pseudomonadota</taxon>
        <taxon>Alphaproteobacteria</taxon>
        <taxon>Hyphomicrobiales</taxon>
        <taxon>Tepidamorphaceae</taxon>
        <taxon>Microbaculum</taxon>
    </lineage>
</organism>
<protein>
    <submittedName>
        <fullName evidence="2">Uncharacterized protein</fullName>
    </submittedName>
</protein>
<feature type="signal peptide" evidence="1">
    <location>
        <begin position="1"/>
        <end position="26"/>
    </location>
</feature>
<dbReference type="AlphaFoldDB" id="A0AAW5QW45"/>
<keyword evidence="1" id="KW-0732">Signal</keyword>
<evidence type="ECO:0000313" key="3">
    <source>
        <dbReference type="Proteomes" id="UP001320898"/>
    </source>
</evidence>
<proteinExistence type="predicted"/>
<gene>
    <name evidence="2" type="ORF">MUB46_01545</name>
</gene>
<keyword evidence="3" id="KW-1185">Reference proteome</keyword>
<sequence>MKTSTAIALLSGMAVMTGLAPFTVHADPSAQFVNEGGYAAVEPDRLWDEINKALSHASPQSAFLPAADIGPMPLAVIALDMSEHGLESVRYRIRYGTNWIDAPPSAAPLPISYIEVVRFNLGPAIRHDLIGALGEEHVAGEEEFGVGPHVGWRLVTRPVMGNRAMIMAAGRMEMGMQAAQGEVCLGSPCLDARPSIETAAAWGEMEPVGAVSQGPWPDTSGNVVAPVTATNLLLGEIDNIETDMAPSEPKIPDWAIEAVIEVNLGQDEGLDAAYRWDGLLDDSVAAIWERLASFSTGSGEPAVFRASAYECARGPEFAPPGAFCP</sequence>
<dbReference type="RefSeq" id="WP_261614100.1">
    <property type="nucleotide sequence ID" value="NZ_JALIDZ010000001.1"/>
</dbReference>
<accession>A0AAW5QW45</accession>
<dbReference type="EMBL" id="JALIDZ010000001">
    <property type="protein sequence ID" value="MCT8970534.1"/>
    <property type="molecule type" value="Genomic_DNA"/>
</dbReference>
<name>A0AAW5QW45_9HYPH</name>